<keyword evidence="3" id="KW-0479">Metal-binding</keyword>
<comment type="cofactor">
    <cofactor evidence="1">
        <name>[3Fe-4S] cluster</name>
        <dbReference type="ChEBI" id="CHEBI:21137"/>
    </cofactor>
</comment>
<evidence type="ECO:0000256" key="5">
    <source>
        <dbReference type="ARBA" id="ARBA00023004"/>
    </source>
</evidence>
<dbReference type="RefSeq" id="WP_055516125.1">
    <property type="nucleotide sequence ID" value="NZ_AP023440.1"/>
</dbReference>
<accession>A0A7G1PCJ9</accession>
<keyword evidence="6" id="KW-0411">Iron-sulfur</keyword>
<dbReference type="AlphaFoldDB" id="A0A7G1PCJ9"/>
<evidence type="ECO:0000256" key="7">
    <source>
        <dbReference type="ARBA" id="ARBA00023291"/>
    </source>
</evidence>
<sequence length="74" mass="7792">MSVESSGDRVVVDAARCQGYGMCVGFHDGVFDLSPTSSVATVIRDRIEDDDRADVQDAILACPAQAISLTSRGS</sequence>
<evidence type="ECO:0000256" key="3">
    <source>
        <dbReference type="ARBA" id="ARBA00022723"/>
    </source>
</evidence>
<keyword evidence="4" id="KW-0249">Electron transport</keyword>
<dbReference type="Proteomes" id="UP000516444">
    <property type="component" value="Chromosome"/>
</dbReference>
<dbReference type="KEGG" id="sgm:GCM10017557_80180"/>
<reference evidence="8 9" key="1">
    <citation type="journal article" date="2014" name="Int. J. Syst. Evol. Microbiol.">
        <title>Complete genome sequence of Corynebacterium casei LMG S-19264T (=DSM 44701T), isolated from a smear-ripened cheese.</title>
        <authorList>
            <consortium name="US DOE Joint Genome Institute (JGI-PGF)"/>
            <person name="Walter F."/>
            <person name="Albersmeier A."/>
            <person name="Kalinowski J."/>
            <person name="Ruckert C."/>
        </authorList>
    </citation>
    <scope>NUCLEOTIDE SEQUENCE [LARGE SCALE GENOMIC DNA]</scope>
    <source>
        <strain evidence="8 9">JCM 4677</strain>
    </source>
</reference>
<keyword evidence="2" id="KW-0813">Transport</keyword>
<dbReference type="Gene3D" id="3.30.70.20">
    <property type="match status" value="1"/>
</dbReference>
<protein>
    <recommendedName>
        <fullName evidence="10">Ferredoxin</fullName>
    </recommendedName>
</protein>
<keyword evidence="5" id="KW-0408">Iron</keyword>
<keyword evidence="7" id="KW-0003">3Fe-4S</keyword>
<proteinExistence type="predicted"/>
<dbReference type="PANTHER" id="PTHR36923:SF3">
    <property type="entry name" value="FERREDOXIN"/>
    <property type="match status" value="1"/>
</dbReference>
<evidence type="ECO:0000256" key="4">
    <source>
        <dbReference type="ARBA" id="ARBA00022982"/>
    </source>
</evidence>
<name>A0A7G1PCJ9_9ACTN</name>
<keyword evidence="9" id="KW-1185">Reference proteome</keyword>
<evidence type="ECO:0000313" key="8">
    <source>
        <dbReference type="EMBL" id="BCL33159.1"/>
    </source>
</evidence>
<dbReference type="PANTHER" id="PTHR36923">
    <property type="entry name" value="FERREDOXIN"/>
    <property type="match status" value="1"/>
</dbReference>
<dbReference type="EMBL" id="AP023440">
    <property type="protein sequence ID" value="BCL33159.1"/>
    <property type="molecule type" value="Genomic_DNA"/>
</dbReference>
<evidence type="ECO:0008006" key="10">
    <source>
        <dbReference type="Google" id="ProtNLM"/>
    </source>
</evidence>
<evidence type="ECO:0000256" key="2">
    <source>
        <dbReference type="ARBA" id="ARBA00022448"/>
    </source>
</evidence>
<dbReference type="GO" id="GO:0046872">
    <property type="term" value="F:metal ion binding"/>
    <property type="evidence" value="ECO:0007669"/>
    <property type="project" value="UniProtKB-KW"/>
</dbReference>
<dbReference type="SUPFAM" id="SSF54862">
    <property type="entry name" value="4Fe-4S ferredoxins"/>
    <property type="match status" value="1"/>
</dbReference>
<dbReference type="InterPro" id="IPR051269">
    <property type="entry name" value="Fe-S_cluster_ET"/>
</dbReference>
<evidence type="ECO:0000256" key="6">
    <source>
        <dbReference type="ARBA" id="ARBA00023014"/>
    </source>
</evidence>
<dbReference type="Pfam" id="PF13459">
    <property type="entry name" value="Fer4_15"/>
    <property type="match status" value="1"/>
</dbReference>
<gene>
    <name evidence="8" type="ORF">GCM10017557_80180</name>
</gene>
<evidence type="ECO:0000313" key="9">
    <source>
        <dbReference type="Proteomes" id="UP000516444"/>
    </source>
</evidence>
<organism evidence="8 9">
    <name type="scientific">Streptomyces aurantiacus</name>
    <dbReference type="NCBI Taxonomy" id="47760"/>
    <lineage>
        <taxon>Bacteria</taxon>
        <taxon>Bacillati</taxon>
        <taxon>Actinomycetota</taxon>
        <taxon>Actinomycetes</taxon>
        <taxon>Kitasatosporales</taxon>
        <taxon>Streptomycetaceae</taxon>
        <taxon>Streptomyces</taxon>
        <taxon>Streptomyces aurantiacus group</taxon>
    </lineage>
</organism>
<dbReference type="GO" id="GO:0051538">
    <property type="term" value="F:3 iron, 4 sulfur cluster binding"/>
    <property type="evidence" value="ECO:0007669"/>
    <property type="project" value="UniProtKB-KW"/>
</dbReference>
<evidence type="ECO:0000256" key="1">
    <source>
        <dbReference type="ARBA" id="ARBA00001927"/>
    </source>
</evidence>